<reference evidence="1 2" key="1">
    <citation type="journal article" date="2018" name="Front. Plant Sci.">
        <title>Red Clover (Trifolium pratense) and Zigzag Clover (T. medium) - A Picture of Genomic Similarities and Differences.</title>
        <authorList>
            <person name="Dluhosova J."/>
            <person name="Istvanek J."/>
            <person name="Nedelnik J."/>
            <person name="Repkova J."/>
        </authorList>
    </citation>
    <scope>NUCLEOTIDE SEQUENCE [LARGE SCALE GENOMIC DNA]</scope>
    <source>
        <strain evidence="2">cv. 10/8</strain>
        <tissue evidence="1">Leaf</tissue>
    </source>
</reference>
<sequence length="34" mass="4033">MERSGVSGELLVAIKKMKKKYYSWEECVNLREVK</sequence>
<name>A0A392U4A2_9FABA</name>
<feature type="non-terminal residue" evidence="1">
    <location>
        <position position="34"/>
    </location>
</feature>
<keyword evidence="1" id="KW-0808">Transferase</keyword>
<dbReference type="GO" id="GO:0016301">
    <property type="term" value="F:kinase activity"/>
    <property type="evidence" value="ECO:0007669"/>
    <property type="project" value="UniProtKB-KW"/>
</dbReference>
<organism evidence="1 2">
    <name type="scientific">Trifolium medium</name>
    <dbReference type="NCBI Taxonomy" id="97028"/>
    <lineage>
        <taxon>Eukaryota</taxon>
        <taxon>Viridiplantae</taxon>
        <taxon>Streptophyta</taxon>
        <taxon>Embryophyta</taxon>
        <taxon>Tracheophyta</taxon>
        <taxon>Spermatophyta</taxon>
        <taxon>Magnoliopsida</taxon>
        <taxon>eudicotyledons</taxon>
        <taxon>Gunneridae</taxon>
        <taxon>Pentapetalae</taxon>
        <taxon>rosids</taxon>
        <taxon>fabids</taxon>
        <taxon>Fabales</taxon>
        <taxon>Fabaceae</taxon>
        <taxon>Papilionoideae</taxon>
        <taxon>50 kb inversion clade</taxon>
        <taxon>NPAAA clade</taxon>
        <taxon>Hologalegina</taxon>
        <taxon>IRL clade</taxon>
        <taxon>Trifolieae</taxon>
        <taxon>Trifolium</taxon>
    </lineage>
</organism>
<proteinExistence type="predicted"/>
<comment type="caution">
    <text evidence="1">The sequence shown here is derived from an EMBL/GenBank/DDBJ whole genome shotgun (WGS) entry which is preliminary data.</text>
</comment>
<dbReference type="AlphaFoldDB" id="A0A392U4A2"/>
<evidence type="ECO:0000313" key="1">
    <source>
        <dbReference type="EMBL" id="MCI68271.1"/>
    </source>
</evidence>
<evidence type="ECO:0000313" key="2">
    <source>
        <dbReference type="Proteomes" id="UP000265520"/>
    </source>
</evidence>
<protein>
    <submittedName>
        <fullName evidence="1">Cyclin-dependent kinase F-4</fullName>
    </submittedName>
</protein>
<keyword evidence="2" id="KW-1185">Reference proteome</keyword>
<dbReference type="EMBL" id="LXQA010733647">
    <property type="protein sequence ID" value="MCI68271.1"/>
    <property type="molecule type" value="Genomic_DNA"/>
</dbReference>
<accession>A0A392U4A2</accession>
<dbReference type="Proteomes" id="UP000265520">
    <property type="component" value="Unassembled WGS sequence"/>
</dbReference>
<keyword evidence="1" id="KW-0418">Kinase</keyword>